<dbReference type="PANTHER" id="PTHR42895">
    <property type="entry name" value="IRON-SULFUR CLUSTER-BINDING PROTEIN-RELATED"/>
    <property type="match status" value="1"/>
</dbReference>
<feature type="domain" description="RACo C-terminal" evidence="1">
    <location>
        <begin position="254"/>
        <end position="499"/>
    </location>
</feature>
<evidence type="ECO:0000313" key="5">
    <source>
        <dbReference type="Proteomes" id="UP000033423"/>
    </source>
</evidence>
<dbReference type="SUPFAM" id="SSF53067">
    <property type="entry name" value="Actin-like ATPase domain"/>
    <property type="match status" value="1"/>
</dbReference>
<dbReference type="InterPro" id="IPR040506">
    <property type="entry name" value="RACo_linker"/>
</dbReference>
<dbReference type="InterPro" id="IPR043129">
    <property type="entry name" value="ATPase_NBD"/>
</dbReference>
<dbReference type="Proteomes" id="UP000033423">
    <property type="component" value="Unassembled WGS sequence"/>
</dbReference>
<dbReference type="Pfam" id="PF17650">
    <property type="entry name" value="RACo_linker"/>
    <property type="match status" value="1"/>
</dbReference>
<feature type="domain" description="RACo linker region" evidence="2">
    <location>
        <begin position="6"/>
        <end position="80"/>
    </location>
</feature>
<dbReference type="Gene3D" id="3.30.420.480">
    <property type="entry name" value="Domain of unknown function (DUF4445)"/>
    <property type="match status" value="1"/>
</dbReference>
<evidence type="ECO:0000259" key="3">
    <source>
        <dbReference type="Pfam" id="PF17651"/>
    </source>
</evidence>
<dbReference type="InterPro" id="IPR027980">
    <property type="entry name" value="RACo_C"/>
</dbReference>
<dbReference type="InterPro" id="IPR041414">
    <property type="entry name" value="Raco-like_middle"/>
</dbReference>
<gene>
    <name evidence="4" type="ORF">MBAV_002670</name>
</gene>
<dbReference type="AlphaFoldDB" id="A0A0F3GT33"/>
<proteinExistence type="predicted"/>
<protein>
    <submittedName>
        <fullName evidence="4">Metal-binding protein</fullName>
    </submittedName>
</protein>
<dbReference type="Pfam" id="PF17651">
    <property type="entry name" value="Raco_middle"/>
    <property type="match status" value="1"/>
</dbReference>
<evidence type="ECO:0000313" key="4">
    <source>
        <dbReference type="EMBL" id="KJU85135.1"/>
    </source>
</evidence>
<evidence type="ECO:0000259" key="2">
    <source>
        <dbReference type="Pfam" id="PF17650"/>
    </source>
</evidence>
<organism evidence="4 5">
    <name type="scientific">Candidatus Magnetobacterium bavaricum</name>
    <dbReference type="NCBI Taxonomy" id="29290"/>
    <lineage>
        <taxon>Bacteria</taxon>
        <taxon>Pseudomonadati</taxon>
        <taxon>Nitrospirota</taxon>
        <taxon>Thermodesulfovibrionia</taxon>
        <taxon>Thermodesulfovibrionales</taxon>
        <taxon>Candidatus Magnetobacteriaceae</taxon>
        <taxon>Candidatus Magnetobacterium</taxon>
    </lineage>
</organism>
<comment type="caution">
    <text evidence="4">The sequence shown here is derived from an EMBL/GenBank/DDBJ whole genome shotgun (WGS) entry which is preliminary data.</text>
</comment>
<evidence type="ECO:0000259" key="1">
    <source>
        <dbReference type="Pfam" id="PF14574"/>
    </source>
</evidence>
<dbReference type="EMBL" id="LACI01001147">
    <property type="protein sequence ID" value="KJU85135.1"/>
    <property type="molecule type" value="Genomic_DNA"/>
</dbReference>
<name>A0A0F3GT33_9BACT</name>
<dbReference type="InterPro" id="IPR052911">
    <property type="entry name" value="Corrinoid_activation_enz"/>
</dbReference>
<reference evidence="4 5" key="1">
    <citation type="submission" date="2015-02" db="EMBL/GenBank/DDBJ databases">
        <title>Single-cell genomics of uncultivated deep-branching MTB reveals a conserved set of magnetosome genes.</title>
        <authorList>
            <person name="Kolinko S."/>
            <person name="Richter M."/>
            <person name="Glockner F.O."/>
            <person name="Brachmann A."/>
            <person name="Schuler D."/>
        </authorList>
    </citation>
    <scope>NUCLEOTIDE SEQUENCE [LARGE SCALE GENOMIC DNA]</scope>
    <source>
        <strain evidence="4">TM-1</strain>
    </source>
</reference>
<dbReference type="InterPro" id="IPR042259">
    <property type="entry name" value="Raco-like_middle_sf"/>
</dbReference>
<dbReference type="PANTHER" id="PTHR42895:SF1">
    <property type="entry name" value="IRON-SULFUR CLUSTER PROTEIN"/>
    <property type="match status" value="1"/>
</dbReference>
<keyword evidence="5" id="KW-1185">Reference proteome</keyword>
<dbReference type="Gene3D" id="3.10.20.880">
    <property type="match status" value="1"/>
</dbReference>
<feature type="domain" description="RACo-like middle region" evidence="3">
    <location>
        <begin position="84"/>
        <end position="246"/>
    </location>
</feature>
<dbReference type="Pfam" id="PF14574">
    <property type="entry name" value="RACo_C_ter"/>
    <property type="match status" value="1"/>
</dbReference>
<accession>A0A0F3GT33</accession>
<sequence>MTTDSINALVWKEDLELPHPTGTDKQADKERLLKTLDRHPVYIPLSVVRELPALLRGANYSISVAVGWDGLCYRVISLNPAGLYGVAIDLGSTNIAGRLLDLQSGRLLQSVQVSNPQLAFGSDILTRMFYAESARDNALHVVLAGAVSGLIRDLIEARDVSSRDVVAVTIAGNTVMTHFLLDLPTDNIPVSPYVPAIHAPGFIRCDEFGDSLVLGVNREALVYVFPGTGSYVGGDLVAGVLASGLYLSHGPQALIDVGTNAEVAVGCKDWILVGAGAAGPAFDEGVARAGRRAAPGAIYHADIEPSTARVAVKTFDNLPPNGICGSGMVSLVAGLYKAGLIDNRGAFIPGEAITPEVGGQYAFVVHDDGTNRIVLTQDDIDTFMLTKAAMFTLFYVLIGSVGITFDDIGRLYLTGALGTGIDHDAAITLGLIPDFPMDRVEAITNSSVLGAEALLLNRALLRDIDTITGLITYKEMNEDGEFMREFLSARFIPHTEPHRLKVHR</sequence>